<keyword evidence="8" id="KW-1185">Reference proteome</keyword>
<keyword evidence="5" id="KW-0325">Glycoprotein</keyword>
<gene>
    <name evidence="7" type="ORF">CANTADRAFT_38556</name>
</gene>
<protein>
    <recommendedName>
        <fullName evidence="6">Hyphally-regulated cell wall protein N-terminal domain-containing protein</fullName>
    </recommendedName>
</protein>
<reference evidence="8" key="1">
    <citation type="submission" date="2016-05" db="EMBL/GenBank/DDBJ databases">
        <title>Comparative genomics of biotechnologically important yeasts.</title>
        <authorList>
            <consortium name="DOE Joint Genome Institute"/>
            <person name="Riley R."/>
            <person name="Haridas S."/>
            <person name="Wolfe K.H."/>
            <person name="Lopes M.R."/>
            <person name="Hittinger C.T."/>
            <person name="Goker M."/>
            <person name="Salamov A."/>
            <person name="Wisecaver J."/>
            <person name="Long T.M."/>
            <person name="Aerts A.L."/>
            <person name="Barry K."/>
            <person name="Choi C."/>
            <person name="Clum A."/>
            <person name="Coughlan A.Y."/>
            <person name="Deshpande S."/>
            <person name="Douglass A.P."/>
            <person name="Hanson S.J."/>
            <person name="Klenk H.-P."/>
            <person name="Labutti K."/>
            <person name="Lapidus A."/>
            <person name="Lindquist E."/>
            <person name="Lipzen A."/>
            <person name="Meier-Kolthoff J.P."/>
            <person name="Ohm R.A."/>
            <person name="Otillar R.P."/>
            <person name="Pangilinan J."/>
            <person name="Peng Y."/>
            <person name="Rokas A."/>
            <person name="Rosa C.A."/>
            <person name="Scheuner C."/>
            <person name="Sibirny A.A."/>
            <person name="Slot J.C."/>
            <person name="Stielow J.B."/>
            <person name="Sun H."/>
            <person name="Kurtzman C.P."/>
            <person name="Blackwell M."/>
            <person name="Grigoriev I.V."/>
            <person name="Jeffries T.W."/>
        </authorList>
    </citation>
    <scope>NUCLEOTIDE SEQUENCE [LARGE SCALE GENOMIC DNA]</scope>
    <source>
        <strain evidence="8">NRRL Y-17324</strain>
    </source>
</reference>
<evidence type="ECO:0000256" key="3">
    <source>
        <dbReference type="ARBA" id="ARBA00022525"/>
    </source>
</evidence>
<dbReference type="Proteomes" id="UP000094285">
    <property type="component" value="Unassembled WGS sequence"/>
</dbReference>
<evidence type="ECO:0000259" key="6">
    <source>
        <dbReference type="Pfam" id="PF11765"/>
    </source>
</evidence>
<evidence type="ECO:0000256" key="2">
    <source>
        <dbReference type="ARBA" id="ARBA00022512"/>
    </source>
</evidence>
<dbReference type="AlphaFoldDB" id="A0A1E4SAQ1"/>
<comment type="subcellular location">
    <subcellularLocation>
        <location evidence="1">Secreted</location>
        <location evidence="1">Cell wall</location>
    </subcellularLocation>
</comment>
<evidence type="ECO:0000256" key="4">
    <source>
        <dbReference type="ARBA" id="ARBA00022729"/>
    </source>
</evidence>
<keyword evidence="2" id="KW-0134">Cell wall</keyword>
<dbReference type="OrthoDB" id="4022214at2759"/>
<feature type="non-terminal residue" evidence="7">
    <location>
        <position position="329"/>
    </location>
</feature>
<proteinExistence type="predicted"/>
<evidence type="ECO:0000256" key="5">
    <source>
        <dbReference type="ARBA" id="ARBA00023180"/>
    </source>
</evidence>
<dbReference type="InterPro" id="IPR021031">
    <property type="entry name" value="Hyphal-reg_cell_wall_N"/>
</dbReference>
<name>A0A1E4SAQ1_9ASCO</name>
<dbReference type="RefSeq" id="XP_020061729.1">
    <property type="nucleotide sequence ID" value="XM_020208761.1"/>
</dbReference>
<sequence>LWVATAVATTITENTISRGTLNVDIGGITLNPGVYWSIINNALTTIAGSLNVSQGGGLYISSTSNLIGLTIALAGVINSIQNDGVIAFNSLRSLTTPTFQLAGASFVNNGQMYLGGDGSVGVPVMSITSLLWTNNGFLSFYQNTRSGGVVTLGAVLPITNNGQICLFNQAYVQSTAVTGVGCITVGQTSTLWIQNSLLSFGSGQTILLQTQSSAIRIEALSLSQTFEVAGYGNGNLIGLSLPLNLDTILLDPFRYDARTGILTLISGVFTQNFHIGTGYDPRLFQVVNANYGGLITTVLRGGVIYNGPVPSGATPAANCRQCRAFPDAP</sequence>
<evidence type="ECO:0000313" key="7">
    <source>
        <dbReference type="EMBL" id="ODV76607.1"/>
    </source>
</evidence>
<evidence type="ECO:0000313" key="8">
    <source>
        <dbReference type="Proteomes" id="UP000094285"/>
    </source>
</evidence>
<keyword evidence="4" id="KW-0732">Signal</keyword>
<dbReference type="Pfam" id="PF11765">
    <property type="entry name" value="Hyphal_reg_CWP"/>
    <property type="match status" value="1"/>
</dbReference>
<feature type="domain" description="Hyphally-regulated cell wall protein N-terminal" evidence="6">
    <location>
        <begin position="3"/>
        <end position="329"/>
    </location>
</feature>
<dbReference type="GO" id="GO:0009277">
    <property type="term" value="C:fungal-type cell wall"/>
    <property type="evidence" value="ECO:0007669"/>
    <property type="project" value="UniProtKB-ARBA"/>
</dbReference>
<dbReference type="EMBL" id="KV453920">
    <property type="protein sequence ID" value="ODV76607.1"/>
    <property type="molecule type" value="Genomic_DNA"/>
</dbReference>
<dbReference type="GeneID" id="30982898"/>
<evidence type="ECO:0000256" key="1">
    <source>
        <dbReference type="ARBA" id="ARBA00004191"/>
    </source>
</evidence>
<keyword evidence="3" id="KW-0964">Secreted</keyword>
<dbReference type="STRING" id="984487.A0A1E4SAQ1"/>
<accession>A0A1E4SAQ1</accession>
<feature type="non-terminal residue" evidence="7">
    <location>
        <position position="1"/>
    </location>
</feature>
<organism evidence="7 8">
    <name type="scientific">Suhomyces tanzawaensis NRRL Y-17324</name>
    <dbReference type="NCBI Taxonomy" id="984487"/>
    <lineage>
        <taxon>Eukaryota</taxon>
        <taxon>Fungi</taxon>
        <taxon>Dikarya</taxon>
        <taxon>Ascomycota</taxon>
        <taxon>Saccharomycotina</taxon>
        <taxon>Pichiomycetes</taxon>
        <taxon>Debaryomycetaceae</taxon>
        <taxon>Suhomyces</taxon>
    </lineage>
</organism>